<accession>A0ABW4UH78</accession>
<evidence type="ECO:0000313" key="2">
    <source>
        <dbReference type="EMBL" id="MFD1985537.1"/>
    </source>
</evidence>
<proteinExistence type="predicted"/>
<keyword evidence="3" id="KW-1185">Reference proteome</keyword>
<reference evidence="3" key="1">
    <citation type="journal article" date="2019" name="Int. J. Syst. Evol. Microbiol.">
        <title>The Global Catalogue of Microorganisms (GCM) 10K type strain sequencing project: providing services to taxonomists for standard genome sequencing and annotation.</title>
        <authorList>
            <consortium name="The Broad Institute Genomics Platform"/>
            <consortium name="The Broad Institute Genome Sequencing Center for Infectious Disease"/>
            <person name="Wu L."/>
            <person name="Ma J."/>
        </authorList>
    </citation>
    <scope>NUCLEOTIDE SEQUENCE [LARGE SCALE GENOMIC DNA]</scope>
    <source>
        <strain evidence="3">CGMCC 1.16225</strain>
    </source>
</reference>
<gene>
    <name evidence="2" type="ORF">ACFSOZ_23960</name>
</gene>
<evidence type="ECO:0008006" key="4">
    <source>
        <dbReference type="Google" id="ProtNLM"/>
    </source>
</evidence>
<dbReference type="Proteomes" id="UP001597405">
    <property type="component" value="Unassembled WGS sequence"/>
</dbReference>
<dbReference type="EMBL" id="JBHUGZ010000016">
    <property type="protein sequence ID" value="MFD1985537.1"/>
    <property type="molecule type" value="Genomic_DNA"/>
</dbReference>
<feature type="region of interest" description="Disordered" evidence="1">
    <location>
        <begin position="120"/>
        <end position="161"/>
    </location>
</feature>
<evidence type="ECO:0000256" key="1">
    <source>
        <dbReference type="SAM" id="MobiDB-lite"/>
    </source>
</evidence>
<feature type="compositionally biased region" description="Polar residues" evidence="1">
    <location>
        <begin position="150"/>
        <end position="161"/>
    </location>
</feature>
<sequence length="161" mass="17895">MANEATNETTNTRGHVSKMQSGLELLAQIKLRPNGSVEAFLNDVGPVLRAFTKKDNPFKYKKPVNKINNECYRFVIGRLGQGVVKSPSEGADILDKLISAALNDSDTEFQELIAEAYQLDAKVAEETPDEPPGAEGRRRRKLKHEPTPTDDGQTPEDQMRE</sequence>
<name>A0ABW4UH78_9HYPH</name>
<organism evidence="2 3">
    <name type="scientific">Mesorhizobium newzealandense</name>
    <dbReference type="NCBI Taxonomy" id="1300302"/>
    <lineage>
        <taxon>Bacteria</taxon>
        <taxon>Pseudomonadati</taxon>
        <taxon>Pseudomonadota</taxon>
        <taxon>Alphaproteobacteria</taxon>
        <taxon>Hyphomicrobiales</taxon>
        <taxon>Phyllobacteriaceae</taxon>
        <taxon>Mesorhizobium</taxon>
    </lineage>
</organism>
<comment type="caution">
    <text evidence="2">The sequence shown here is derived from an EMBL/GenBank/DDBJ whole genome shotgun (WGS) entry which is preliminary data.</text>
</comment>
<dbReference type="RefSeq" id="WP_379101926.1">
    <property type="nucleotide sequence ID" value="NZ_JBHUGZ010000016.1"/>
</dbReference>
<protein>
    <recommendedName>
        <fullName evidence="4">DUF5681 domain-containing protein</fullName>
    </recommendedName>
</protein>
<evidence type="ECO:0000313" key="3">
    <source>
        <dbReference type="Proteomes" id="UP001597405"/>
    </source>
</evidence>